<keyword evidence="3" id="KW-1185">Reference proteome</keyword>
<accession>A0A518CF10</accession>
<dbReference type="PROSITE" id="PS51257">
    <property type="entry name" value="PROKAR_LIPOPROTEIN"/>
    <property type="match status" value="1"/>
</dbReference>
<sequence length="377" mass="42097">MKHPSTYAACLFVIGCLCGSEATEHAHAQMQPWAQRDLSTLPRESTYHPIQRIPPTEVFPGGYQLPQYPKTGSPGNPAVPATLVSENPPELSTLSDDIEKQDALYLSEEEVFSTRPKLSPAKDGILQSLTIQSTWIAGSGDNIGMTEISGSATLGFPAPTRESPLLLTPGYGMYFLVGPDSVEAPATLYQAYLTTRWMSQLSPKWGTVLSVTPGVYSDFQRTDSNAFRVSGMAIMSYQWTESVQFLFGVAYLNRDDYSILPVVGLVWTPDDDHRLELTFPRPRYLQLFSYGDGYEDWWYVSGEFGGGTWSVEHPLGENDSLTLSDYRLLIGMERKTDGGGKSFLEIGYVFGRKFEYENDPVELNMSDTIMLRSGWWY</sequence>
<dbReference type="Pfam" id="PF19783">
    <property type="entry name" value="DUF6268"/>
    <property type="match status" value="1"/>
</dbReference>
<reference evidence="3" key="1">
    <citation type="submission" date="2019-02" db="EMBL/GenBank/DDBJ databases">
        <title>Deep-cultivation of Planctomycetes and their phenomic and genomic characterization uncovers novel biology.</title>
        <authorList>
            <person name="Wiegand S."/>
            <person name="Jogler M."/>
            <person name="Boedeker C."/>
            <person name="Pinto D."/>
            <person name="Vollmers J."/>
            <person name="Rivas-Marin E."/>
            <person name="Kohn T."/>
            <person name="Peeters S.H."/>
            <person name="Heuer A."/>
            <person name="Rast P."/>
            <person name="Oberbeckmann S."/>
            <person name="Bunk B."/>
            <person name="Jeske O."/>
            <person name="Meyerdierks A."/>
            <person name="Storesund J.E."/>
            <person name="Kallscheuer N."/>
            <person name="Luecker S."/>
            <person name="Lage O.M."/>
            <person name="Pohl T."/>
            <person name="Merkel B.J."/>
            <person name="Hornburger P."/>
            <person name="Mueller R.-W."/>
            <person name="Bruemmer F."/>
            <person name="Labrenz M."/>
            <person name="Spormann A.M."/>
            <person name="Op den Camp H."/>
            <person name="Overmann J."/>
            <person name="Amann R."/>
            <person name="Jetten M.S.M."/>
            <person name="Mascher T."/>
            <person name="Medema M.H."/>
            <person name="Devos D.P."/>
            <person name="Kaster A.-K."/>
            <person name="Ovreas L."/>
            <person name="Rohde M."/>
            <person name="Galperin M.Y."/>
            <person name="Jogler C."/>
        </authorList>
    </citation>
    <scope>NUCLEOTIDE SEQUENCE [LARGE SCALE GENOMIC DNA]</scope>
    <source>
        <strain evidence="3">Pan97</strain>
    </source>
</reference>
<protein>
    <recommendedName>
        <fullName evidence="1">DUF6268 domain-containing protein</fullName>
    </recommendedName>
</protein>
<dbReference type="EMBL" id="CP036289">
    <property type="protein sequence ID" value="QDU77813.1"/>
    <property type="molecule type" value="Genomic_DNA"/>
</dbReference>
<gene>
    <name evidence="2" type="ORF">Pan97_48920</name>
</gene>
<dbReference type="KEGG" id="bvo:Pan97_48920"/>
<proteinExistence type="predicted"/>
<evidence type="ECO:0000259" key="1">
    <source>
        <dbReference type="Pfam" id="PF19783"/>
    </source>
</evidence>
<feature type="domain" description="DUF6268" evidence="1">
    <location>
        <begin position="184"/>
        <end position="358"/>
    </location>
</feature>
<organism evidence="2 3">
    <name type="scientific">Bremerella volcania</name>
    <dbReference type="NCBI Taxonomy" id="2527984"/>
    <lineage>
        <taxon>Bacteria</taxon>
        <taxon>Pseudomonadati</taxon>
        <taxon>Planctomycetota</taxon>
        <taxon>Planctomycetia</taxon>
        <taxon>Pirellulales</taxon>
        <taxon>Pirellulaceae</taxon>
        <taxon>Bremerella</taxon>
    </lineage>
</organism>
<dbReference type="Proteomes" id="UP000318626">
    <property type="component" value="Chromosome"/>
</dbReference>
<name>A0A518CF10_9BACT</name>
<evidence type="ECO:0000313" key="2">
    <source>
        <dbReference type="EMBL" id="QDU77813.1"/>
    </source>
</evidence>
<dbReference type="AlphaFoldDB" id="A0A518CF10"/>
<dbReference type="RefSeq" id="WP_144976965.1">
    <property type="nucleotide sequence ID" value="NZ_CP036289.1"/>
</dbReference>
<dbReference type="InterPro" id="IPR046235">
    <property type="entry name" value="DUF6268"/>
</dbReference>
<dbReference type="OrthoDB" id="249490at2"/>
<evidence type="ECO:0000313" key="3">
    <source>
        <dbReference type="Proteomes" id="UP000318626"/>
    </source>
</evidence>